<dbReference type="EMBL" id="JAUDFV010000157">
    <property type="protein sequence ID" value="KAL2714008.1"/>
    <property type="molecule type" value="Genomic_DNA"/>
</dbReference>
<dbReference type="Proteomes" id="UP001607302">
    <property type="component" value="Unassembled WGS sequence"/>
</dbReference>
<evidence type="ECO:0000256" key="1">
    <source>
        <dbReference type="SAM" id="MobiDB-lite"/>
    </source>
</evidence>
<reference evidence="2 3" key="1">
    <citation type="journal article" date="2024" name="Ann. Entomol. Soc. Am.">
        <title>Genomic analyses of the southern and eastern yellowjacket wasps (Hymenoptera: Vespidae) reveal evolutionary signatures of social life.</title>
        <authorList>
            <person name="Catto M.A."/>
            <person name="Caine P.B."/>
            <person name="Orr S.E."/>
            <person name="Hunt B.G."/>
            <person name="Goodisman M.A.D."/>
        </authorList>
    </citation>
    <scope>NUCLEOTIDE SEQUENCE [LARGE SCALE GENOMIC DNA]</scope>
    <source>
        <strain evidence="2">233</strain>
        <tissue evidence="2">Head and thorax</tissue>
    </source>
</reference>
<comment type="caution">
    <text evidence="2">The sequence shown here is derived from an EMBL/GenBank/DDBJ whole genome shotgun (WGS) entry which is preliminary data.</text>
</comment>
<evidence type="ECO:0000313" key="2">
    <source>
        <dbReference type="EMBL" id="KAL2714008.1"/>
    </source>
</evidence>
<accession>A0ABD2A081</accession>
<protein>
    <submittedName>
        <fullName evidence="2">Uncharacterized protein</fullName>
    </submittedName>
</protein>
<feature type="region of interest" description="Disordered" evidence="1">
    <location>
        <begin position="35"/>
        <end position="83"/>
    </location>
</feature>
<sequence length="123" mass="13331">MKPPLGTGKVVVRFVKGRQVLCCIKSPCLAVTKRASTTDSGRGTLKQSGSLNSVTGHTGYRGRNGTKGSSKQRGSLREYNPNLQVTPSELAQLQQDFRAVLNAIPTILSPCTLASFVHRRYPM</sequence>
<proteinExistence type="predicted"/>
<keyword evidence="3" id="KW-1185">Reference proteome</keyword>
<gene>
    <name evidence="2" type="ORF">V1478_016565</name>
</gene>
<name>A0ABD2A081_VESSQ</name>
<evidence type="ECO:0000313" key="3">
    <source>
        <dbReference type="Proteomes" id="UP001607302"/>
    </source>
</evidence>
<organism evidence="2 3">
    <name type="scientific">Vespula squamosa</name>
    <name type="common">Southern yellow jacket</name>
    <name type="synonym">Wasp</name>
    <dbReference type="NCBI Taxonomy" id="30214"/>
    <lineage>
        <taxon>Eukaryota</taxon>
        <taxon>Metazoa</taxon>
        <taxon>Ecdysozoa</taxon>
        <taxon>Arthropoda</taxon>
        <taxon>Hexapoda</taxon>
        <taxon>Insecta</taxon>
        <taxon>Pterygota</taxon>
        <taxon>Neoptera</taxon>
        <taxon>Endopterygota</taxon>
        <taxon>Hymenoptera</taxon>
        <taxon>Apocrita</taxon>
        <taxon>Aculeata</taxon>
        <taxon>Vespoidea</taxon>
        <taxon>Vespidae</taxon>
        <taxon>Vespinae</taxon>
        <taxon>Vespula</taxon>
    </lineage>
</organism>
<dbReference type="AlphaFoldDB" id="A0ABD2A081"/>
<feature type="compositionally biased region" description="Polar residues" evidence="1">
    <location>
        <begin position="35"/>
        <end position="56"/>
    </location>
</feature>